<feature type="transmembrane region" description="Helical" evidence="1">
    <location>
        <begin position="218"/>
        <end position="235"/>
    </location>
</feature>
<proteinExistence type="predicted"/>
<keyword evidence="1" id="KW-1133">Transmembrane helix</keyword>
<protein>
    <recommendedName>
        <fullName evidence="4">Polysaccharide polymerase</fullName>
    </recommendedName>
</protein>
<dbReference type="EMBL" id="CP040058">
    <property type="protein sequence ID" value="QCP36331.1"/>
    <property type="molecule type" value="Genomic_DNA"/>
</dbReference>
<evidence type="ECO:0000256" key="1">
    <source>
        <dbReference type="SAM" id="Phobius"/>
    </source>
</evidence>
<dbReference type="AlphaFoldDB" id="A0A4P8IH78"/>
<organism evidence="2 3">
    <name type="scientific">Anaerostipes rhamnosivorans</name>
    <dbReference type="NCBI Taxonomy" id="1229621"/>
    <lineage>
        <taxon>Bacteria</taxon>
        <taxon>Bacillati</taxon>
        <taxon>Bacillota</taxon>
        <taxon>Clostridia</taxon>
        <taxon>Lachnospirales</taxon>
        <taxon>Lachnospiraceae</taxon>
        <taxon>Anaerostipes</taxon>
    </lineage>
</organism>
<feature type="transmembrane region" description="Helical" evidence="1">
    <location>
        <begin position="58"/>
        <end position="77"/>
    </location>
</feature>
<dbReference type="Proteomes" id="UP000298653">
    <property type="component" value="Chromosome"/>
</dbReference>
<feature type="transmembrane region" description="Helical" evidence="1">
    <location>
        <begin position="28"/>
        <end position="46"/>
    </location>
</feature>
<dbReference type="RefSeq" id="WP_137329582.1">
    <property type="nucleotide sequence ID" value="NZ_CP040058.1"/>
</dbReference>
<evidence type="ECO:0008006" key="4">
    <source>
        <dbReference type="Google" id="ProtNLM"/>
    </source>
</evidence>
<dbReference type="KEGG" id="arf:AR1Y2_2877"/>
<feature type="transmembrane region" description="Helical" evidence="1">
    <location>
        <begin position="125"/>
        <end position="143"/>
    </location>
</feature>
<evidence type="ECO:0000313" key="2">
    <source>
        <dbReference type="EMBL" id="QCP36331.1"/>
    </source>
</evidence>
<sequence>MFKLLKNIIQNRKDMQQDRISTFNKSKILQLIYFVGVSLYFIYYWMHVSQLDQKYVPKYLLGIAIICFIVKIVFTRYELFEAVFGGGLLLLMFCCWKMSGSIDYPLNAILLLGLKNVDIKELFKLLFYVVIVSVSIIMTWTLLHNLPGIIRVQDYGRGGVETRFQFGWWHPNRGHSVFFTIIVLFLSSYFKKCKWWIFVCLIIFNYECFLLTKSKTGFIVTLISIVFFFLLKLINNGFHRKVLFFLAQMINILCIVFSMIGIGIVPIASGLLDKLNKITTGRVMIAKAFYAEFGIHTFGTSLGGKIPDLGIARTLLEYGIVVFILLYSSVLVATWILYKKNKLEIMLLLTIYMIYFTFEAYFQAAFDIKPIIIGYAFYQFSDVSFYRKTRRSVRKRGFD</sequence>
<gene>
    <name evidence="2" type="ORF">AR1Y2_2877</name>
</gene>
<keyword evidence="1" id="KW-0472">Membrane</keyword>
<name>A0A4P8IH78_9FIRM</name>
<keyword evidence="3" id="KW-1185">Reference proteome</keyword>
<feature type="transmembrane region" description="Helical" evidence="1">
    <location>
        <begin position="345"/>
        <end position="362"/>
    </location>
</feature>
<dbReference type="OrthoDB" id="2002115at2"/>
<feature type="transmembrane region" description="Helical" evidence="1">
    <location>
        <begin position="318"/>
        <end position="338"/>
    </location>
</feature>
<feature type="transmembrane region" description="Helical" evidence="1">
    <location>
        <begin position="242"/>
        <end position="268"/>
    </location>
</feature>
<feature type="transmembrane region" description="Helical" evidence="1">
    <location>
        <begin position="195"/>
        <end position="212"/>
    </location>
</feature>
<evidence type="ECO:0000313" key="3">
    <source>
        <dbReference type="Proteomes" id="UP000298653"/>
    </source>
</evidence>
<reference evidence="2 3" key="1">
    <citation type="submission" date="2019-05" db="EMBL/GenBank/DDBJ databases">
        <title>Complete genome sequencing of Anaerostipes rhamnosivorans.</title>
        <authorList>
            <person name="Bui T.P.N."/>
            <person name="de Vos W.M."/>
        </authorList>
    </citation>
    <scope>NUCLEOTIDE SEQUENCE [LARGE SCALE GENOMIC DNA]</scope>
    <source>
        <strain evidence="2 3">1y2</strain>
    </source>
</reference>
<keyword evidence="1" id="KW-0812">Transmembrane</keyword>
<feature type="transmembrane region" description="Helical" evidence="1">
    <location>
        <begin position="173"/>
        <end position="190"/>
    </location>
</feature>
<accession>A0A4P8IH78</accession>